<protein>
    <submittedName>
        <fullName evidence="2">Uncharacterized protein LOC113147604</fullName>
    </submittedName>
</protein>
<dbReference type="Proteomes" id="UP000515125">
    <property type="component" value="Unplaced"/>
</dbReference>
<proteinExistence type="predicted"/>
<dbReference type="GeneID" id="113147604"/>
<accession>A0A6P6S2U8</accession>
<dbReference type="OrthoDB" id="10589648at2759"/>
<evidence type="ECO:0000313" key="2">
    <source>
        <dbReference type="RefSeq" id="XP_026194466.1"/>
    </source>
</evidence>
<sequence>QQATAAAASGLPLIFQRYVLQQTRLRLHQQQQQRQQQQGAAARNATASRQPLVAGKSAFSSSSSSSSSGSSFLTARENTILDLGPTNFVAVVFMEGRGFSVAGADINPMAVDVFSGAFPASADGEPTAESAAAATAAFATRMGALTVKIERNFASGRCLLWNTLGDYRPARATLRWENTEADTS</sequence>
<reference evidence="2" key="1">
    <citation type="submission" date="2025-08" db="UniProtKB">
        <authorList>
            <consortium name="RefSeq"/>
        </authorList>
    </citation>
    <scope>IDENTIFICATION</scope>
</reference>
<organism evidence="1 2">
    <name type="scientific">Cyclospora cayetanensis</name>
    <dbReference type="NCBI Taxonomy" id="88456"/>
    <lineage>
        <taxon>Eukaryota</taxon>
        <taxon>Sar</taxon>
        <taxon>Alveolata</taxon>
        <taxon>Apicomplexa</taxon>
        <taxon>Conoidasida</taxon>
        <taxon>Coccidia</taxon>
        <taxon>Eucoccidiorida</taxon>
        <taxon>Eimeriorina</taxon>
        <taxon>Eimeriidae</taxon>
        <taxon>Cyclospora</taxon>
    </lineage>
</organism>
<dbReference type="AlphaFoldDB" id="A0A6P6S2U8"/>
<keyword evidence="1" id="KW-1185">Reference proteome</keyword>
<feature type="non-terminal residue" evidence="2">
    <location>
        <position position="1"/>
    </location>
</feature>
<name>A0A6P6S2U8_9EIME</name>
<gene>
    <name evidence="2" type="primary">LOC113147604</name>
</gene>
<dbReference type="RefSeq" id="XP_026194466.1">
    <property type="nucleotide sequence ID" value="XM_026338681.1"/>
</dbReference>
<evidence type="ECO:0000313" key="1">
    <source>
        <dbReference type="Proteomes" id="UP000515125"/>
    </source>
</evidence>